<name>A0A167H0Q3_9GAMM</name>
<accession>A0A167H0Q3</accession>
<protein>
    <recommendedName>
        <fullName evidence="2">Chalcone isomerase domain-containing protein</fullName>
    </recommendedName>
</protein>
<evidence type="ECO:0000313" key="3">
    <source>
        <dbReference type="EMBL" id="ANB18412.1"/>
    </source>
</evidence>
<keyword evidence="4" id="KW-1185">Reference proteome</keyword>
<proteinExistence type="predicted"/>
<evidence type="ECO:0000313" key="4">
    <source>
        <dbReference type="Proteomes" id="UP000076830"/>
    </source>
</evidence>
<dbReference type="KEGG" id="dko:I596_2404"/>
<keyword evidence="1" id="KW-0732">Signal</keyword>
<feature type="signal peptide" evidence="1">
    <location>
        <begin position="1"/>
        <end position="32"/>
    </location>
</feature>
<dbReference type="InterPro" id="IPR016087">
    <property type="entry name" value="Chalcone_isomerase"/>
</dbReference>
<dbReference type="AlphaFoldDB" id="A0A167H0Q3"/>
<dbReference type="STRING" id="1300342.I596_2404"/>
<dbReference type="Pfam" id="PF16036">
    <property type="entry name" value="Chalcone_3"/>
    <property type="match status" value="1"/>
</dbReference>
<evidence type="ECO:0000256" key="1">
    <source>
        <dbReference type="SAM" id="SignalP"/>
    </source>
</evidence>
<gene>
    <name evidence="3" type="ORF">I596_2404</name>
</gene>
<feature type="domain" description="Chalcone isomerase" evidence="2">
    <location>
        <begin position="59"/>
        <end position="194"/>
    </location>
</feature>
<reference evidence="3 4" key="1">
    <citation type="submission" date="2016-04" db="EMBL/GenBank/DDBJ databases">
        <title>Complete genome sequence of Dokdonella koreensis DS-123T.</title>
        <authorList>
            <person name="Kim J.F."/>
            <person name="Lee H."/>
            <person name="Kwak M.-J."/>
        </authorList>
    </citation>
    <scope>NUCLEOTIDE SEQUENCE [LARGE SCALE GENOMIC DNA]</scope>
    <source>
        <strain evidence="3 4">DS-123</strain>
    </source>
</reference>
<dbReference type="EMBL" id="CP015249">
    <property type="protein sequence ID" value="ANB18412.1"/>
    <property type="molecule type" value="Genomic_DNA"/>
</dbReference>
<evidence type="ECO:0000259" key="2">
    <source>
        <dbReference type="Pfam" id="PF16036"/>
    </source>
</evidence>
<organism evidence="3 4">
    <name type="scientific">Dokdonella koreensis DS-123</name>
    <dbReference type="NCBI Taxonomy" id="1300342"/>
    <lineage>
        <taxon>Bacteria</taxon>
        <taxon>Pseudomonadati</taxon>
        <taxon>Pseudomonadota</taxon>
        <taxon>Gammaproteobacteria</taxon>
        <taxon>Lysobacterales</taxon>
        <taxon>Rhodanobacteraceae</taxon>
        <taxon>Dokdonella</taxon>
    </lineage>
</organism>
<sequence length="206" mass="23251">MHRRASLRWLSWCLALGLVGALQPVAAQPADADEFAAQIPMPGSQQAWRRVGKATFQHYFQPYYRAALYLSPSVRQTAEVADALTAYQVEIIWQPTELAAGEMRAYWRQALREAAGDEDTFGRIETRAEHWIAQLPAARHGDRWTFSYLPDAGMTVRINDRPVSRLVGIDFNRSLTRVWFGEAADPEPRAALLGHDTATHQPRHAD</sequence>
<dbReference type="Proteomes" id="UP000076830">
    <property type="component" value="Chromosome"/>
</dbReference>
<feature type="chain" id="PRO_5007887306" description="Chalcone isomerase domain-containing protein" evidence="1">
    <location>
        <begin position="33"/>
        <end position="206"/>
    </location>
</feature>